<reference evidence="2 3" key="1">
    <citation type="journal article" date="2016" name="Nat. Commun.">
        <title>Thousands of microbial genomes shed light on interconnected biogeochemical processes in an aquifer system.</title>
        <authorList>
            <person name="Anantharaman K."/>
            <person name="Brown C.T."/>
            <person name="Hug L.A."/>
            <person name="Sharon I."/>
            <person name="Castelle C.J."/>
            <person name="Probst A.J."/>
            <person name="Thomas B.C."/>
            <person name="Singh A."/>
            <person name="Wilkins M.J."/>
            <person name="Karaoz U."/>
            <person name="Brodie E.L."/>
            <person name="Williams K.H."/>
            <person name="Hubbard S.S."/>
            <person name="Banfield J.F."/>
        </authorList>
    </citation>
    <scope>NUCLEOTIDE SEQUENCE [LARGE SCALE GENOMIC DNA]</scope>
</reference>
<organism evidence="2 3">
    <name type="scientific">Candidatus Woesebacteria bacterium RBG_16_42_24</name>
    <dbReference type="NCBI Taxonomy" id="1802485"/>
    <lineage>
        <taxon>Bacteria</taxon>
        <taxon>Candidatus Woeseibacteriota</taxon>
    </lineage>
</organism>
<keyword evidence="1" id="KW-0812">Transmembrane</keyword>
<keyword evidence="1" id="KW-1133">Transmembrane helix</keyword>
<dbReference type="EMBL" id="MGFX01000001">
    <property type="protein sequence ID" value="OGM15701.1"/>
    <property type="molecule type" value="Genomic_DNA"/>
</dbReference>
<proteinExistence type="predicted"/>
<feature type="transmembrane region" description="Helical" evidence="1">
    <location>
        <begin position="33"/>
        <end position="53"/>
    </location>
</feature>
<name>A0A1F7XL03_9BACT</name>
<evidence type="ECO:0000256" key="1">
    <source>
        <dbReference type="SAM" id="Phobius"/>
    </source>
</evidence>
<dbReference type="AlphaFoldDB" id="A0A1F7XL03"/>
<comment type="caution">
    <text evidence="2">The sequence shown here is derived from an EMBL/GenBank/DDBJ whole genome shotgun (WGS) entry which is preliminary data.</text>
</comment>
<feature type="transmembrane region" description="Helical" evidence="1">
    <location>
        <begin position="6"/>
        <end position="26"/>
    </location>
</feature>
<accession>A0A1F7XL03</accession>
<feature type="transmembrane region" description="Helical" evidence="1">
    <location>
        <begin position="59"/>
        <end position="78"/>
    </location>
</feature>
<evidence type="ECO:0000313" key="2">
    <source>
        <dbReference type="EMBL" id="OGM15701.1"/>
    </source>
</evidence>
<feature type="transmembrane region" description="Helical" evidence="1">
    <location>
        <begin position="168"/>
        <end position="189"/>
    </location>
</feature>
<gene>
    <name evidence="2" type="ORF">A2V97_02880</name>
</gene>
<keyword evidence="1" id="KW-0472">Membrane</keyword>
<sequence length="190" mass="21312">MQNFNSKLKIFFVFLISLFTIHYSLFTRETLAHCPLCVGGAAIGLSVARFFGIDDAITGVWLAAFIGAISFWLDSWLAKKVKIAPSILRPATYIIFFGLTIWSFYAFNDYMIAKLRFYLVNPHAGQILGVDKLTFGVISGGILFYLVDIADNALIKARGKVFFPFQRIIVSLGSILILSLALYILLNYFI</sequence>
<dbReference type="Proteomes" id="UP000177382">
    <property type="component" value="Unassembled WGS sequence"/>
</dbReference>
<feature type="transmembrane region" description="Helical" evidence="1">
    <location>
        <begin position="127"/>
        <end position="147"/>
    </location>
</feature>
<dbReference type="STRING" id="1802485.A2V97_02880"/>
<evidence type="ECO:0000313" key="3">
    <source>
        <dbReference type="Proteomes" id="UP000177382"/>
    </source>
</evidence>
<feature type="transmembrane region" description="Helical" evidence="1">
    <location>
        <begin position="90"/>
        <end position="107"/>
    </location>
</feature>
<protein>
    <submittedName>
        <fullName evidence="2">Uncharacterized protein</fullName>
    </submittedName>
</protein>